<feature type="region of interest" description="Disordered" evidence="6">
    <location>
        <begin position="556"/>
        <end position="584"/>
    </location>
</feature>
<comment type="similarity">
    <text evidence="2">Belongs to the glycosyl hydrolase 47 family.</text>
</comment>
<keyword evidence="3" id="KW-0256">Endoplasmic reticulum</keyword>
<dbReference type="AlphaFoldDB" id="A0A0C3QM37"/>
<evidence type="ECO:0000256" key="5">
    <source>
        <dbReference type="PIRSR" id="PIRSR601382-2"/>
    </source>
</evidence>
<evidence type="ECO:0000256" key="2">
    <source>
        <dbReference type="ARBA" id="ARBA00007658"/>
    </source>
</evidence>
<evidence type="ECO:0000256" key="6">
    <source>
        <dbReference type="SAM" id="MobiDB-lite"/>
    </source>
</evidence>
<organism evidence="8 9">
    <name type="scientific">Tulasnella calospora MUT 4182</name>
    <dbReference type="NCBI Taxonomy" id="1051891"/>
    <lineage>
        <taxon>Eukaryota</taxon>
        <taxon>Fungi</taxon>
        <taxon>Dikarya</taxon>
        <taxon>Basidiomycota</taxon>
        <taxon>Agaricomycotina</taxon>
        <taxon>Agaricomycetes</taxon>
        <taxon>Cantharellales</taxon>
        <taxon>Tulasnellaceae</taxon>
        <taxon>Tulasnella</taxon>
    </lineage>
</organism>
<keyword evidence="4" id="KW-0325">Glycoprotein</keyword>
<keyword evidence="5" id="KW-0106">Calcium</keyword>
<comment type="cofactor">
    <cofactor evidence="5">
        <name>Ca(2+)</name>
        <dbReference type="ChEBI" id="CHEBI:29108"/>
    </cofactor>
</comment>
<dbReference type="Pfam" id="PF01532">
    <property type="entry name" value="Glyco_hydro_47"/>
    <property type="match status" value="2"/>
</dbReference>
<dbReference type="GO" id="GO:1904380">
    <property type="term" value="P:endoplasmic reticulum mannose trimming"/>
    <property type="evidence" value="ECO:0007669"/>
    <property type="project" value="InterPro"/>
</dbReference>
<gene>
    <name evidence="8" type="ORF">M407DRAFT_3709</name>
</gene>
<dbReference type="SUPFAM" id="SSF48225">
    <property type="entry name" value="Seven-hairpin glycosidases"/>
    <property type="match status" value="1"/>
</dbReference>
<keyword evidence="5" id="KW-0479">Metal-binding</keyword>
<feature type="region of interest" description="Disordered" evidence="6">
    <location>
        <begin position="331"/>
        <end position="376"/>
    </location>
</feature>
<dbReference type="Pfam" id="PF02225">
    <property type="entry name" value="PA"/>
    <property type="match status" value="1"/>
</dbReference>
<dbReference type="InterPro" id="IPR003137">
    <property type="entry name" value="PA_domain"/>
</dbReference>
<dbReference type="Gene3D" id="3.50.30.30">
    <property type="match status" value="1"/>
</dbReference>
<protein>
    <submittedName>
        <fullName evidence="8">Glycoside hydrolase family 47 protein</fullName>
    </submittedName>
</protein>
<feature type="domain" description="PA" evidence="7">
    <location>
        <begin position="588"/>
        <end position="666"/>
    </location>
</feature>
<comment type="subcellular location">
    <subcellularLocation>
        <location evidence="1">Endoplasmic reticulum</location>
    </subcellularLocation>
</comment>
<dbReference type="SUPFAM" id="SSF52025">
    <property type="entry name" value="PA domain"/>
    <property type="match status" value="1"/>
</dbReference>
<evidence type="ECO:0000256" key="1">
    <source>
        <dbReference type="ARBA" id="ARBA00004240"/>
    </source>
</evidence>
<evidence type="ECO:0000256" key="4">
    <source>
        <dbReference type="ARBA" id="ARBA00023180"/>
    </source>
</evidence>
<reference evidence="8 9" key="1">
    <citation type="submission" date="2014-04" db="EMBL/GenBank/DDBJ databases">
        <authorList>
            <consortium name="DOE Joint Genome Institute"/>
            <person name="Kuo A."/>
            <person name="Girlanda M."/>
            <person name="Perotto S."/>
            <person name="Kohler A."/>
            <person name="Nagy L.G."/>
            <person name="Floudas D."/>
            <person name="Copeland A."/>
            <person name="Barry K.W."/>
            <person name="Cichocki N."/>
            <person name="Veneault-Fourrey C."/>
            <person name="LaButti K."/>
            <person name="Lindquist E.A."/>
            <person name="Lipzen A."/>
            <person name="Lundell T."/>
            <person name="Morin E."/>
            <person name="Murat C."/>
            <person name="Sun H."/>
            <person name="Tunlid A."/>
            <person name="Henrissat B."/>
            <person name="Grigoriev I.V."/>
            <person name="Hibbett D.S."/>
            <person name="Martin F."/>
            <person name="Nordberg H.P."/>
            <person name="Cantor M.N."/>
            <person name="Hua S.X."/>
        </authorList>
    </citation>
    <scope>NUCLEOTIDE SEQUENCE [LARGE SCALE GENOMIC DNA]</scope>
    <source>
        <strain evidence="8 9">MUT 4182</strain>
    </source>
</reference>
<proteinExistence type="inferred from homology"/>
<sequence>MLWWQQPWLSVQGLVITLGLSTVARKIPGRTQEWSLEKTSSLREEVRALWYHGYDNYLTYAFPLDEGRGPDWDDPSNYGFNDVNGNFSVTLVDVLDSFVTLNDPRGFDDAVRKVIQHVSFDVDTKPQVCPENKPYLDIWNEAYAAIMNHSRGADGYWYKAVNAYTGEVSQAHIDSLGAFWPGLQVLAGDVENAIKSHLVYWNLWRRFSAIPETFNIVSKEGITLGYPLRPEFIESTYFLYRATKDPFYLSVGERVLRDLIARNKAPCGMATLSNSVTGEQEDRMESFALSETLKYLYLLFDEENPLHTLDSNFVFTTEGHVLPLPRRYLRRSSSATGSSKKDAKGSKAPDTCPAPPSRLMPSWSDRNHTTGLTGLISDRPDTDYARHLVGLALDAPEVAEDVTHWRLEGICDAPRYDTHPATFVLTAYGEEAPEDPNPGPEKLALNADGTGVTVYNVSGIQLKAITRVDGRGYDIVQIGRHKIKSSQKVWFADPRLLKSDTPQNSSSYVDPYQKQLVPLRFFAESTKPKATPAQKILHTLFGDAEYTVSGVSATWGDQPGQKLEESEWDPNVSSRPRARLGKGSQALQLVRPPEENRHGCQPHIPPDFEQGSHFSPPQIYADSVLLLDRGGCTFIEKTQFAEQSGARSVIVLSDEDVLPSMTSSDPDYDFVQMYIKYISFIIIGGKDHANKLNEMLSQTDSRIMVEVDRTKPTGLDLVEAAKSNSNAVPKRMRSDWDRLRRLGVGRPLFINGKRLFNASLLF</sequence>
<keyword evidence="8" id="KW-0378">Hydrolase</keyword>
<dbReference type="HOGENOM" id="CLU_003818_2_1_1"/>
<evidence type="ECO:0000259" key="7">
    <source>
        <dbReference type="Pfam" id="PF02225"/>
    </source>
</evidence>
<evidence type="ECO:0000313" key="9">
    <source>
        <dbReference type="Proteomes" id="UP000054248"/>
    </source>
</evidence>
<dbReference type="PANTHER" id="PTHR45679">
    <property type="entry name" value="ER DEGRADATION-ENHANCING ALPHA-MANNOSIDASE-LIKE PROTEIN 2"/>
    <property type="match status" value="1"/>
</dbReference>
<dbReference type="GO" id="GO:0005975">
    <property type="term" value="P:carbohydrate metabolic process"/>
    <property type="evidence" value="ECO:0007669"/>
    <property type="project" value="InterPro"/>
</dbReference>
<evidence type="ECO:0000256" key="3">
    <source>
        <dbReference type="ARBA" id="ARBA00022824"/>
    </source>
</evidence>
<accession>A0A0C3QM37</accession>
<dbReference type="OrthoDB" id="8118055at2759"/>
<dbReference type="GO" id="GO:0036503">
    <property type="term" value="P:ERAD pathway"/>
    <property type="evidence" value="ECO:0007669"/>
    <property type="project" value="UniProtKB-ARBA"/>
</dbReference>
<evidence type="ECO:0000313" key="8">
    <source>
        <dbReference type="EMBL" id="KIO33955.1"/>
    </source>
</evidence>
<feature type="region of interest" description="Disordered" evidence="6">
    <location>
        <begin position="593"/>
        <end position="612"/>
    </location>
</feature>
<dbReference type="GO" id="GO:0044322">
    <property type="term" value="C:endoplasmic reticulum quality control compartment"/>
    <property type="evidence" value="ECO:0007669"/>
    <property type="project" value="GOC"/>
</dbReference>
<dbReference type="InterPro" id="IPR001382">
    <property type="entry name" value="Glyco_hydro_47"/>
</dbReference>
<dbReference type="InterPro" id="IPR012341">
    <property type="entry name" value="6hp_glycosidase-like_sf"/>
</dbReference>
<keyword evidence="9" id="KW-1185">Reference proteome</keyword>
<dbReference type="STRING" id="1051891.A0A0C3QM37"/>
<dbReference type="EMBL" id="KN822945">
    <property type="protein sequence ID" value="KIO33955.1"/>
    <property type="molecule type" value="Genomic_DNA"/>
</dbReference>
<dbReference type="GO" id="GO:0016020">
    <property type="term" value="C:membrane"/>
    <property type="evidence" value="ECO:0007669"/>
    <property type="project" value="InterPro"/>
</dbReference>
<reference evidence="9" key="2">
    <citation type="submission" date="2015-01" db="EMBL/GenBank/DDBJ databases">
        <title>Evolutionary Origins and Diversification of the Mycorrhizal Mutualists.</title>
        <authorList>
            <consortium name="DOE Joint Genome Institute"/>
            <consortium name="Mycorrhizal Genomics Consortium"/>
            <person name="Kohler A."/>
            <person name="Kuo A."/>
            <person name="Nagy L.G."/>
            <person name="Floudas D."/>
            <person name="Copeland A."/>
            <person name="Barry K.W."/>
            <person name="Cichocki N."/>
            <person name="Veneault-Fourrey C."/>
            <person name="LaButti K."/>
            <person name="Lindquist E.A."/>
            <person name="Lipzen A."/>
            <person name="Lundell T."/>
            <person name="Morin E."/>
            <person name="Murat C."/>
            <person name="Riley R."/>
            <person name="Ohm R."/>
            <person name="Sun H."/>
            <person name="Tunlid A."/>
            <person name="Henrissat B."/>
            <person name="Grigoriev I.V."/>
            <person name="Hibbett D.S."/>
            <person name="Martin F."/>
        </authorList>
    </citation>
    <scope>NUCLEOTIDE SEQUENCE [LARGE SCALE GENOMIC DNA]</scope>
    <source>
        <strain evidence="9">MUT 4182</strain>
    </source>
</reference>
<dbReference type="GO" id="GO:0004571">
    <property type="term" value="F:mannosyl-oligosaccharide 1,2-alpha-mannosidase activity"/>
    <property type="evidence" value="ECO:0007669"/>
    <property type="project" value="InterPro"/>
</dbReference>
<dbReference type="InterPro" id="IPR036026">
    <property type="entry name" value="Seven-hairpin_glycosidases"/>
</dbReference>
<dbReference type="GO" id="GO:0005509">
    <property type="term" value="F:calcium ion binding"/>
    <property type="evidence" value="ECO:0007669"/>
    <property type="project" value="InterPro"/>
</dbReference>
<name>A0A0C3QM37_9AGAM</name>
<dbReference type="Proteomes" id="UP000054248">
    <property type="component" value="Unassembled WGS sequence"/>
</dbReference>
<dbReference type="PANTHER" id="PTHR45679:SF5">
    <property type="entry name" value="ER DEGRADATION-ENHANCING ALPHA-MANNOSIDASE-LIKE PROTEIN 1"/>
    <property type="match status" value="1"/>
</dbReference>
<dbReference type="Gene3D" id="1.50.10.10">
    <property type="match status" value="2"/>
</dbReference>
<feature type="binding site" evidence="5">
    <location>
        <position position="317"/>
    </location>
    <ligand>
        <name>Ca(2+)</name>
        <dbReference type="ChEBI" id="CHEBI:29108"/>
    </ligand>
</feature>
<dbReference type="InterPro" id="IPR046450">
    <property type="entry name" value="PA_dom_sf"/>
</dbReference>
<dbReference type="InterPro" id="IPR044674">
    <property type="entry name" value="EDEM1/2/3"/>
</dbReference>